<organism evidence="3 4">
    <name type="scientific">Bacillus phage Riley</name>
    <dbReference type="NCBI Taxonomy" id="1486662"/>
    <lineage>
        <taxon>Viruses</taxon>
        <taxon>Duplodnaviria</taxon>
        <taxon>Heunggongvirae</taxon>
        <taxon>Uroviricota</taxon>
        <taxon>Caudoviricetes</taxon>
        <taxon>Herelleviridae</taxon>
        <taxon>Bastillevirinae</taxon>
        <taxon>Bequatrovirus</taxon>
        <taxon>Bequatrovirus riley</taxon>
    </lineage>
</organism>
<dbReference type="InterPro" id="IPR007694">
    <property type="entry name" value="DNA_helicase_DnaB-like_C"/>
</dbReference>
<dbReference type="Pfam" id="PF03796">
    <property type="entry name" value="DnaB_C"/>
    <property type="match status" value="1"/>
</dbReference>
<keyword evidence="3" id="KW-0347">Helicase</keyword>
<name>A0A075LZR0_9CAUD</name>
<feature type="domain" description="SF4 helicase" evidence="2">
    <location>
        <begin position="168"/>
        <end position="377"/>
    </location>
</feature>
<dbReference type="GO" id="GO:0003678">
    <property type="term" value="F:DNA helicase activity"/>
    <property type="evidence" value="ECO:0007669"/>
    <property type="project" value="InterPro"/>
</dbReference>
<dbReference type="EMBL" id="KJ489402">
    <property type="protein sequence ID" value="AIF71982.1"/>
    <property type="molecule type" value="Genomic_DNA"/>
</dbReference>
<reference evidence="3 4" key="2">
    <citation type="journal article" date="2016" name="Virology (Lond)">
        <title>Genomic characterization and comparison of seven Myoviridae bacteriophage infecting Bacillus thuringiensis.</title>
        <authorList>
            <person name="Sauder A.B."/>
            <person name="Quinn M.R."/>
            <person name="Brouillette A."/>
            <person name="Caruso S."/>
            <person name="Cresawn S."/>
            <person name="Erill I."/>
            <person name="Lewis L."/>
            <person name="Loesser-Casey K."/>
            <person name="Pate M."/>
            <person name="Scott C."/>
            <person name="Stockwell S."/>
            <person name="Temple L."/>
        </authorList>
    </citation>
    <scope>NUCLEOTIDE SEQUENCE [LARGE SCALE GENOMIC DNA]</scope>
</reference>
<dbReference type="KEGG" id="vg:20283093"/>
<dbReference type="GO" id="GO:0006269">
    <property type="term" value="P:DNA replication, synthesis of primer"/>
    <property type="evidence" value="ECO:0007669"/>
    <property type="project" value="UniProtKB-KW"/>
</dbReference>
<dbReference type="PANTHER" id="PTHR30153:SF2">
    <property type="entry name" value="REPLICATIVE DNA HELICASE"/>
    <property type="match status" value="1"/>
</dbReference>
<dbReference type="GeneID" id="20283093"/>
<keyword evidence="4" id="KW-1185">Reference proteome</keyword>
<evidence type="ECO:0000259" key="2">
    <source>
        <dbReference type="PROSITE" id="PS51199"/>
    </source>
</evidence>
<reference evidence="4" key="1">
    <citation type="submission" date="2014-09" db="EMBL/GenBank/DDBJ databases">
        <title>Genomic characterization and comparison of seven Myoviridae bacteriophage infecting Bacillus thuringiensis.</title>
        <authorList>
            <person name="Sauder A.B."/>
            <person name="McKenzie Q.R."/>
            <person name="Temple L.M."/>
            <person name="Alexis B.K."/>
            <person name="Al-Atrache Z."/>
            <person name="Lewis L.O."/>
            <person name="Loesser-Casey K.E."/>
            <person name="Mitchell K.J."/>
        </authorList>
    </citation>
    <scope>NUCLEOTIDE SEQUENCE [LARGE SCALE GENOMIC DNA]</scope>
</reference>
<protein>
    <submittedName>
        <fullName evidence="3">DNA helicase I</fullName>
    </submittedName>
</protein>
<dbReference type="GO" id="GO:0005524">
    <property type="term" value="F:ATP binding"/>
    <property type="evidence" value="ECO:0007669"/>
    <property type="project" value="InterPro"/>
</dbReference>
<keyword evidence="1" id="KW-0639">Primosome</keyword>
<dbReference type="PROSITE" id="PS51199">
    <property type="entry name" value="SF4_HELICASE"/>
    <property type="match status" value="1"/>
</dbReference>
<keyword evidence="3" id="KW-0067">ATP-binding</keyword>
<evidence type="ECO:0000256" key="1">
    <source>
        <dbReference type="ARBA" id="ARBA00022515"/>
    </source>
</evidence>
<accession>A0A075LZR0</accession>
<keyword evidence="3" id="KW-0547">Nucleotide-binding</keyword>
<dbReference type="PANTHER" id="PTHR30153">
    <property type="entry name" value="REPLICATIVE DNA HELICASE DNAB"/>
    <property type="match status" value="1"/>
</dbReference>
<proteinExistence type="predicted"/>
<sequence length="488" mass="55543">MEKPIMKEILRKAIESPVFSKEVLPVVPMSIFENVEIYKEITQIVRRYYQSNSSVITEGALVTLLEAKLDRLKKSADEQQQYFNKVSELYQIRDSHDDNLIDEEIEKYIKKQMRLELLKKAALKINDEAFQDTLEDEFRKIMLLDISGRNDEIINVIDDVEYKRLALSSLDGNTVPTGFKSIDLLNSGGLAKGELGLIAAMSGTGKTLMMTNLATNYVKQGYNVLFIALEELKNRMVLKLEQSMLRQTRGDILDGSTLNMEKFEKRQALYKNNRARFGNLFLARYSPRKVTPAKIEQLISDLLIRQGVKIDVVIVDYPELLRNPHATGNEADDGGKLFEEMRRIGQDFDVVMWTASQLNRTAYNALIRTSEHMEGSLRKKNAAELVLVVNQTPEEYNAGFLRLYADKVRNPPEGAYDKMLGFKVIGNQQVVREYIQNSSEEKEHRAILEAVDQARDNLFKAKKAGGNSGKVPMPDFSQEINQAIRGGQ</sequence>
<evidence type="ECO:0000313" key="4">
    <source>
        <dbReference type="Proteomes" id="UP000028561"/>
    </source>
</evidence>
<dbReference type="RefSeq" id="YP_009055871.1">
    <property type="nucleotide sequence ID" value="NC_024788.1"/>
</dbReference>
<dbReference type="SUPFAM" id="SSF52540">
    <property type="entry name" value="P-loop containing nucleoside triphosphate hydrolases"/>
    <property type="match status" value="1"/>
</dbReference>
<dbReference type="InterPro" id="IPR027417">
    <property type="entry name" value="P-loop_NTPase"/>
</dbReference>
<dbReference type="SMART" id="SM00382">
    <property type="entry name" value="AAA"/>
    <property type="match status" value="1"/>
</dbReference>
<dbReference type="Proteomes" id="UP000028561">
    <property type="component" value="Segment"/>
</dbReference>
<dbReference type="Gene3D" id="3.40.50.300">
    <property type="entry name" value="P-loop containing nucleotide triphosphate hydrolases"/>
    <property type="match status" value="1"/>
</dbReference>
<evidence type="ECO:0000313" key="3">
    <source>
        <dbReference type="EMBL" id="AIF71982.1"/>
    </source>
</evidence>
<dbReference type="InterPro" id="IPR003593">
    <property type="entry name" value="AAA+_ATPase"/>
</dbReference>
<keyword evidence="3" id="KW-0378">Hydrolase</keyword>